<keyword evidence="3" id="KW-1185">Reference proteome</keyword>
<dbReference type="AlphaFoldDB" id="A0A5C5XFD1"/>
<evidence type="ECO:0000259" key="1">
    <source>
        <dbReference type="PROSITE" id="PS51352"/>
    </source>
</evidence>
<dbReference type="Pfam" id="PF08534">
    <property type="entry name" value="Redoxin"/>
    <property type="match status" value="1"/>
</dbReference>
<dbReference type="PROSITE" id="PS51352">
    <property type="entry name" value="THIOREDOXIN_2"/>
    <property type="match status" value="1"/>
</dbReference>
<dbReference type="Gene3D" id="3.40.30.10">
    <property type="entry name" value="Glutaredoxin"/>
    <property type="match status" value="1"/>
</dbReference>
<sequence length="203" mass="22862">MNRIVLGMFLLSSLISGSNLEAGKYNPDRSIGDHFAGFDALPATDDKSYSTKDFKDADVLVIAFTCNSCPYAEDYESRFEQFQKKYAKNNRVKFVAINCNLVKADSLEKMKEKAEEAGFTFPYLFDESQQTGRDLGALRTPECFVLNKARNIAYMGAFDDSTNASEVKQQYVVDAVEALLQGDQPEIRETPPIGCLIRYKRVR</sequence>
<feature type="domain" description="Thioredoxin" evidence="1">
    <location>
        <begin position="29"/>
        <end position="181"/>
    </location>
</feature>
<dbReference type="PANTHER" id="PTHR43640">
    <property type="entry name" value="OS07G0260300 PROTEIN"/>
    <property type="match status" value="1"/>
</dbReference>
<dbReference type="GO" id="GO:0016491">
    <property type="term" value="F:oxidoreductase activity"/>
    <property type="evidence" value="ECO:0007669"/>
    <property type="project" value="InterPro"/>
</dbReference>
<dbReference type="SUPFAM" id="SSF52833">
    <property type="entry name" value="Thioredoxin-like"/>
    <property type="match status" value="1"/>
</dbReference>
<comment type="caution">
    <text evidence="2">The sequence shown here is derived from an EMBL/GenBank/DDBJ whole genome shotgun (WGS) entry which is preliminary data.</text>
</comment>
<evidence type="ECO:0000313" key="3">
    <source>
        <dbReference type="Proteomes" id="UP000316095"/>
    </source>
</evidence>
<evidence type="ECO:0000313" key="2">
    <source>
        <dbReference type="EMBL" id="TWT61063.1"/>
    </source>
</evidence>
<gene>
    <name evidence="2" type="ORF">Pan54_17970</name>
</gene>
<organism evidence="2 3">
    <name type="scientific">Rubinisphaera italica</name>
    <dbReference type="NCBI Taxonomy" id="2527969"/>
    <lineage>
        <taxon>Bacteria</taxon>
        <taxon>Pseudomonadati</taxon>
        <taxon>Planctomycetota</taxon>
        <taxon>Planctomycetia</taxon>
        <taxon>Planctomycetales</taxon>
        <taxon>Planctomycetaceae</taxon>
        <taxon>Rubinisphaera</taxon>
    </lineage>
</organism>
<dbReference type="InterPro" id="IPR047262">
    <property type="entry name" value="PRX-like1"/>
</dbReference>
<dbReference type="RefSeq" id="WP_207310087.1">
    <property type="nucleotide sequence ID" value="NZ_SJPG01000001.1"/>
</dbReference>
<dbReference type="PANTHER" id="PTHR43640:SF1">
    <property type="entry name" value="THIOREDOXIN-DEPENDENT PEROXIREDOXIN"/>
    <property type="match status" value="1"/>
</dbReference>
<name>A0A5C5XFD1_9PLAN</name>
<dbReference type="CDD" id="cd02969">
    <property type="entry name" value="PRX_like1"/>
    <property type="match status" value="1"/>
</dbReference>
<proteinExistence type="predicted"/>
<dbReference type="InterPro" id="IPR036249">
    <property type="entry name" value="Thioredoxin-like_sf"/>
</dbReference>
<dbReference type="Proteomes" id="UP000316095">
    <property type="component" value="Unassembled WGS sequence"/>
</dbReference>
<accession>A0A5C5XFD1</accession>
<dbReference type="EMBL" id="SJPG01000001">
    <property type="protein sequence ID" value="TWT61063.1"/>
    <property type="molecule type" value="Genomic_DNA"/>
</dbReference>
<reference evidence="2 3" key="1">
    <citation type="submission" date="2019-02" db="EMBL/GenBank/DDBJ databases">
        <title>Deep-cultivation of Planctomycetes and their phenomic and genomic characterization uncovers novel biology.</title>
        <authorList>
            <person name="Wiegand S."/>
            <person name="Jogler M."/>
            <person name="Boedeker C."/>
            <person name="Pinto D."/>
            <person name="Vollmers J."/>
            <person name="Rivas-Marin E."/>
            <person name="Kohn T."/>
            <person name="Peeters S.H."/>
            <person name="Heuer A."/>
            <person name="Rast P."/>
            <person name="Oberbeckmann S."/>
            <person name="Bunk B."/>
            <person name="Jeske O."/>
            <person name="Meyerdierks A."/>
            <person name="Storesund J.E."/>
            <person name="Kallscheuer N."/>
            <person name="Luecker S."/>
            <person name="Lage O.M."/>
            <person name="Pohl T."/>
            <person name="Merkel B.J."/>
            <person name="Hornburger P."/>
            <person name="Mueller R.-W."/>
            <person name="Bruemmer F."/>
            <person name="Labrenz M."/>
            <person name="Spormann A.M."/>
            <person name="Op Den Camp H."/>
            <person name="Overmann J."/>
            <person name="Amann R."/>
            <person name="Jetten M.S.M."/>
            <person name="Mascher T."/>
            <person name="Medema M.H."/>
            <person name="Devos D.P."/>
            <person name="Kaster A.-K."/>
            <person name="Ovreas L."/>
            <person name="Rohde M."/>
            <person name="Galperin M.Y."/>
            <person name="Jogler C."/>
        </authorList>
    </citation>
    <scope>NUCLEOTIDE SEQUENCE [LARGE SCALE GENOMIC DNA]</scope>
    <source>
        <strain evidence="2 3">Pan54</strain>
    </source>
</reference>
<dbReference type="InterPro" id="IPR013740">
    <property type="entry name" value="Redoxin"/>
</dbReference>
<dbReference type="InterPro" id="IPR013766">
    <property type="entry name" value="Thioredoxin_domain"/>
</dbReference>
<protein>
    <submittedName>
        <fullName evidence="2">AhpC/TSA family protein</fullName>
    </submittedName>
</protein>